<dbReference type="Proteomes" id="UP000257032">
    <property type="component" value="Unassembled WGS sequence"/>
</dbReference>
<evidence type="ECO:0000256" key="2">
    <source>
        <dbReference type="PROSITE-ProRule" id="PRU00284"/>
    </source>
</evidence>
<evidence type="ECO:0000313" key="4">
    <source>
        <dbReference type="EMBL" id="RDY66639.1"/>
    </source>
</evidence>
<reference evidence="4 5" key="1">
    <citation type="submission" date="2018-08" db="EMBL/GenBank/DDBJ databases">
        <title>Genome sequence of strict halophilic Halobacillus trueperi SS1 isolated from Lunsu, a salty water body of North West Himalayas.</title>
        <authorList>
            <person name="Gupta S."/>
            <person name="Sharma P."/>
            <person name="Dev K."/>
            <person name="Baumler D."/>
            <person name="Sourirajan A."/>
        </authorList>
    </citation>
    <scope>NUCLEOTIDE SEQUENCE [LARGE SCALE GENOMIC DNA]</scope>
    <source>
        <strain evidence="4 5">SS1</strain>
    </source>
</reference>
<accession>A0A3D8VBL5</accession>
<dbReference type="PROSITE" id="PS50111">
    <property type="entry name" value="CHEMOTAXIS_TRANSDUC_2"/>
    <property type="match status" value="1"/>
</dbReference>
<protein>
    <recommendedName>
        <fullName evidence="3">Methyl-accepting transducer domain-containing protein</fullName>
    </recommendedName>
</protein>
<dbReference type="PANTHER" id="PTHR32089:SF112">
    <property type="entry name" value="LYSOZYME-LIKE PROTEIN-RELATED"/>
    <property type="match status" value="1"/>
</dbReference>
<evidence type="ECO:0000256" key="1">
    <source>
        <dbReference type="ARBA" id="ARBA00023224"/>
    </source>
</evidence>
<evidence type="ECO:0000313" key="5">
    <source>
        <dbReference type="Proteomes" id="UP000257032"/>
    </source>
</evidence>
<gene>
    <name evidence="4" type="ORF">DXT76_20670</name>
</gene>
<dbReference type="AlphaFoldDB" id="A0A3D8VBL5"/>
<dbReference type="EMBL" id="QTLC01000087">
    <property type="protein sequence ID" value="RDY66639.1"/>
    <property type="molecule type" value="Genomic_DNA"/>
</dbReference>
<dbReference type="PANTHER" id="PTHR32089">
    <property type="entry name" value="METHYL-ACCEPTING CHEMOTAXIS PROTEIN MCPB"/>
    <property type="match status" value="1"/>
</dbReference>
<dbReference type="Pfam" id="PF00015">
    <property type="entry name" value="MCPsignal"/>
    <property type="match status" value="1"/>
</dbReference>
<dbReference type="Gene3D" id="1.10.287.950">
    <property type="entry name" value="Methyl-accepting chemotaxis protein"/>
    <property type="match status" value="1"/>
</dbReference>
<dbReference type="RefSeq" id="WP_258871678.1">
    <property type="nucleotide sequence ID" value="NZ_QTLC01000087.1"/>
</dbReference>
<feature type="non-terminal residue" evidence="4">
    <location>
        <position position="1"/>
    </location>
</feature>
<dbReference type="GO" id="GO:0007165">
    <property type="term" value="P:signal transduction"/>
    <property type="evidence" value="ECO:0007669"/>
    <property type="project" value="UniProtKB-KW"/>
</dbReference>
<keyword evidence="1 2" id="KW-0807">Transducer</keyword>
<dbReference type="SUPFAM" id="SSF58104">
    <property type="entry name" value="Methyl-accepting chemotaxis protein (MCP) signaling domain"/>
    <property type="match status" value="1"/>
</dbReference>
<proteinExistence type="predicted"/>
<organism evidence="4 5">
    <name type="scientific">Halobacillus trueperi</name>
    <dbReference type="NCBI Taxonomy" id="156205"/>
    <lineage>
        <taxon>Bacteria</taxon>
        <taxon>Bacillati</taxon>
        <taxon>Bacillota</taxon>
        <taxon>Bacilli</taxon>
        <taxon>Bacillales</taxon>
        <taxon>Bacillaceae</taxon>
        <taxon>Halobacillus</taxon>
    </lineage>
</organism>
<evidence type="ECO:0000259" key="3">
    <source>
        <dbReference type="PROSITE" id="PS50111"/>
    </source>
</evidence>
<dbReference type="InterPro" id="IPR004089">
    <property type="entry name" value="MCPsignal_dom"/>
</dbReference>
<dbReference type="GO" id="GO:0016020">
    <property type="term" value="C:membrane"/>
    <property type="evidence" value="ECO:0007669"/>
    <property type="project" value="InterPro"/>
</dbReference>
<name>A0A3D8VBL5_9BACI</name>
<comment type="caution">
    <text evidence="4">The sequence shown here is derived from an EMBL/GenBank/DDBJ whole genome shotgun (WGS) entry which is preliminary data.</text>
</comment>
<feature type="domain" description="Methyl-accepting transducer" evidence="3">
    <location>
        <begin position="1"/>
        <end position="94"/>
    </location>
</feature>
<sequence length="94" mass="10698">RGFNVVAQEVRKLSEQSQRDTKKAEESITHIRKEIELIESHSKEGIKKTSSGMETLGLVHQVFDEIYDTITSVNTHKDQLVRVSEDLKKSTETA</sequence>